<dbReference type="Proteomes" id="UP000019365">
    <property type="component" value="Unassembled WGS sequence"/>
</dbReference>
<evidence type="ECO:0000256" key="2">
    <source>
        <dbReference type="SAM" id="Phobius"/>
    </source>
</evidence>
<feature type="transmembrane region" description="Helical" evidence="2">
    <location>
        <begin position="352"/>
        <end position="376"/>
    </location>
</feature>
<proteinExistence type="predicted"/>
<dbReference type="PATRIC" id="fig|1341157.4.peg.674"/>
<evidence type="ECO:0000313" key="4">
    <source>
        <dbReference type="Proteomes" id="UP000019365"/>
    </source>
</evidence>
<feature type="transmembrane region" description="Helical" evidence="2">
    <location>
        <begin position="260"/>
        <end position="281"/>
    </location>
</feature>
<keyword evidence="2" id="KW-0472">Membrane</keyword>
<keyword evidence="4" id="KW-1185">Reference proteome</keyword>
<accession>W7V1I2</accession>
<feature type="region of interest" description="Disordered" evidence="1">
    <location>
        <begin position="167"/>
        <end position="197"/>
    </location>
</feature>
<dbReference type="AlphaFoldDB" id="W7V1I2"/>
<gene>
    <name evidence="3" type="ORF">RF007C_03965</name>
</gene>
<comment type="caution">
    <text evidence="3">The sequence shown here is derived from an EMBL/GenBank/DDBJ whole genome shotgun (WGS) entry which is preliminary data.</text>
</comment>
<dbReference type="RefSeq" id="WP_037297225.1">
    <property type="nucleotide sequence ID" value="NZ_ATAX01000010.1"/>
</dbReference>
<dbReference type="EMBL" id="ATAX01000010">
    <property type="protein sequence ID" value="EWM54622.1"/>
    <property type="molecule type" value="Genomic_DNA"/>
</dbReference>
<organism evidence="3 4">
    <name type="scientific">Ruminococcus flavefaciens 007c</name>
    <dbReference type="NCBI Taxonomy" id="1341157"/>
    <lineage>
        <taxon>Bacteria</taxon>
        <taxon>Bacillati</taxon>
        <taxon>Bacillota</taxon>
        <taxon>Clostridia</taxon>
        <taxon>Eubacteriales</taxon>
        <taxon>Oscillospiraceae</taxon>
        <taxon>Ruminococcus</taxon>
    </lineage>
</organism>
<evidence type="ECO:0000313" key="3">
    <source>
        <dbReference type="EMBL" id="EWM54622.1"/>
    </source>
</evidence>
<name>W7V1I2_RUMFL</name>
<protein>
    <submittedName>
        <fullName evidence="3">Uncharacterized protein</fullName>
    </submittedName>
</protein>
<reference evidence="3 4" key="1">
    <citation type="journal article" date="2014" name="PLoS ONE">
        <title>Rumen cellulosomics: divergent fiber-degrading strategies revealed by comparative genome-wide analysis of six ruminococcal strains.</title>
        <authorList>
            <person name="Dassa B."/>
            <person name="Borovok I."/>
            <person name="Ruimy-Israeli V."/>
            <person name="Lamed R."/>
            <person name="Flint H.J."/>
            <person name="Duncan S.H."/>
            <person name="Henrissat B."/>
            <person name="Coutinho P."/>
            <person name="Morrison M."/>
            <person name="Mosoni P."/>
            <person name="Yeoman C.J."/>
            <person name="White B.A."/>
            <person name="Bayer E.A."/>
        </authorList>
    </citation>
    <scope>NUCLEOTIDE SEQUENCE [LARGE SCALE GENOMIC DNA]</scope>
    <source>
        <strain evidence="3 4">007c</strain>
    </source>
</reference>
<dbReference type="OrthoDB" id="1828162at2"/>
<dbReference type="eggNOG" id="ENOG5030A1H">
    <property type="taxonomic scope" value="Bacteria"/>
</dbReference>
<keyword evidence="2" id="KW-1133">Transmembrane helix</keyword>
<feature type="transmembrane region" description="Helical" evidence="2">
    <location>
        <begin position="326"/>
        <end position="346"/>
    </location>
</feature>
<evidence type="ECO:0000256" key="1">
    <source>
        <dbReference type="SAM" id="MobiDB-lite"/>
    </source>
</evidence>
<feature type="region of interest" description="Disordered" evidence="1">
    <location>
        <begin position="1"/>
        <end position="106"/>
    </location>
</feature>
<keyword evidence="2" id="KW-0812">Transmembrane</keyword>
<sequence>MYDENNPMGGMPEEINYIPDAQKKTGPTGVSAPVLDDFEYVAPSSKKDGPTGVSAPVLDDMSSYSSTEKKGAPTGVSAPVLDDNVPYSSDNGRKNGPTGVTAPVLDDNVPYTKEKLILSDEDIISGLTPELKERFDALPAEKQQQIIDMRRTQLGAVAPPVQVTAPVLDEDNYTPPPKKEEPKQPEAPISAPILDDEPELPKYQSKYVDEDLERVKAEAAKKAVSSQLVSDQKDSKASLQMMLQLKEEARQASAAKGFKITIIIGLLGVIAAVTFFLLYSGQLGLGYKNGLEGFSNVISNSAIYIAGAVGLFSLLLLTGIGACKSLATITLLFFGIIQIFPGLVMIPQHKGSLALVGILYAVAIGCTIVSFFLLCGSEHVGNFFNRNKDINSRHS</sequence>
<feature type="transmembrane region" description="Helical" evidence="2">
    <location>
        <begin position="301"/>
        <end position="319"/>
    </location>
</feature>